<evidence type="ECO:0000256" key="6">
    <source>
        <dbReference type="HAMAP-Rule" id="MF_00367"/>
    </source>
</evidence>
<dbReference type="InterPro" id="IPR015946">
    <property type="entry name" value="KH_dom-like_a/b"/>
</dbReference>
<comment type="subcellular location">
    <subcellularLocation>
        <location evidence="6">Cytoplasm</location>
    </subcellularLocation>
    <subcellularLocation>
        <location evidence="6">Cell membrane</location>
        <topology evidence="6">Peripheral membrane protein</topology>
    </subcellularLocation>
</comment>
<dbReference type="Pfam" id="PF07650">
    <property type="entry name" value="KH_2"/>
    <property type="match status" value="1"/>
</dbReference>
<dbReference type="InterPro" id="IPR005662">
    <property type="entry name" value="GTPase_Era-like"/>
</dbReference>
<gene>
    <name evidence="6" type="primary">era</name>
    <name evidence="11" type="ORF">HGG64_01640</name>
</gene>
<keyword evidence="5 6" id="KW-0342">GTP-binding</keyword>
<dbReference type="GO" id="GO:0003924">
    <property type="term" value="F:GTPase activity"/>
    <property type="evidence" value="ECO:0007669"/>
    <property type="project" value="UniProtKB-UniRule"/>
</dbReference>
<dbReference type="EMBL" id="CP051480">
    <property type="protein sequence ID" value="QJG66409.1"/>
    <property type="molecule type" value="Genomic_DNA"/>
</dbReference>
<evidence type="ECO:0000256" key="8">
    <source>
        <dbReference type="RuleBase" id="RU003761"/>
    </source>
</evidence>
<protein>
    <recommendedName>
        <fullName evidence="2 6">GTPase Era</fullName>
    </recommendedName>
</protein>
<feature type="region of interest" description="G5" evidence="7">
    <location>
        <begin position="149"/>
        <end position="151"/>
    </location>
</feature>
<comment type="similarity">
    <text evidence="1 6 7 8">Belongs to the TRAFAC class TrmE-Era-EngA-EngB-Septin-like GTPase superfamily. Era GTPase family.</text>
</comment>
<dbReference type="NCBIfam" id="NF000908">
    <property type="entry name" value="PRK00089.1"/>
    <property type="match status" value="1"/>
</dbReference>
<dbReference type="InterPro" id="IPR006073">
    <property type="entry name" value="GTP-bd"/>
</dbReference>
<dbReference type="PROSITE" id="PS51713">
    <property type="entry name" value="G_ERA"/>
    <property type="match status" value="1"/>
</dbReference>
<evidence type="ECO:0000256" key="1">
    <source>
        <dbReference type="ARBA" id="ARBA00007921"/>
    </source>
</evidence>
<evidence type="ECO:0000256" key="3">
    <source>
        <dbReference type="ARBA" id="ARBA00022741"/>
    </source>
</evidence>
<feature type="region of interest" description="G3" evidence="7">
    <location>
        <begin position="58"/>
        <end position="61"/>
    </location>
</feature>
<dbReference type="KEGG" id="mphn:HGG64_01640"/>
<dbReference type="HAMAP" id="MF_00367">
    <property type="entry name" value="GTPase_Era"/>
    <property type="match status" value="1"/>
</dbReference>
<dbReference type="GO" id="GO:0070181">
    <property type="term" value="F:small ribosomal subunit rRNA binding"/>
    <property type="evidence" value="ECO:0007669"/>
    <property type="project" value="UniProtKB-UniRule"/>
</dbReference>
<evidence type="ECO:0000259" key="10">
    <source>
        <dbReference type="PROSITE" id="PS51713"/>
    </source>
</evidence>
<dbReference type="NCBIfam" id="TIGR00231">
    <property type="entry name" value="small_GTP"/>
    <property type="match status" value="1"/>
</dbReference>
<organism evidence="11 12">
    <name type="scientific">Mycoplasma phocoeninasale</name>
    <dbReference type="NCBI Taxonomy" id="2726117"/>
    <lineage>
        <taxon>Bacteria</taxon>
        <taxon>Bacillati</taxon>
        <taxon>Mycoplasmatota</taxon>
        <taxon>Mollicutes</taxon>
        <taxon>Mycoplasmataceae</taxon>
        <taxon>Mycoplasma</taxon>
    </lineage>
</organism>
<dbReference type="CDD" id="cd04163">
    <property type="entry name" value="Era"/>
    <property type="match status" value="1"/>
</dbReference>
<dbReference type="SUPFAM" id="SSF54814">
    <property type="entry name" value="Prokaryotic type KH domain (KH-domain type II)"/>
    <property type="match status" value="1"/>
</dbReference>
<dbReference type="GO" id="GO:0005886">
    <property type="term" value="C:plasma membrane"/>
    <property type="evidence" value="ECO:0007669"/>
    <property type="project" value="UniProtKB-SubCell"/>
</dbReference>
<keyword evidence="12" id="KW-1185">Reference proteome</keyword>
<evidence type="ECO:0000256" key="7">
    <source>
        <dbReference type="PROSITE-ProRule" id="PRU01050"/>
    </source>
</evidence>
<dbReference type="PANTHER" id="PTHR42698:SF1">
    <property type="entry name" value="GTPASE ERA, MITOCHONDRIAL"/>
    <property type="match status" value="1"/>
</dbReference>
<dbReference type="SUPFAM" id="SSF52540">
    <property type="entry name" value="P-loop containing nucleoside triphosphate hydrolases"/>
    <property type="match status" value="1"/>
</dbReference>
<keyword evidence="3 6" id="KW-0547">Nucleotide-binding</keyword>
<dbReference type="InterPro" id="IPR004044">
    <property type="entry name" value="KH_dom_type_2"/>
</dbReference>
<comment type="subunit">
    <text evidence="6">Monomer.</text>
</comment>
<keyword evidence="6" id="KW-0690">Ribosome biogenesis</keyword>
<dbReference type="CDD" id="cd22534">
    <property type="entry name" value="KH-II_Era"/>
    <property type="match status" value="1"/>
</dbReference>
<comment type="function">
    <text evidence="6">An essential GTPase that binds both GDP and GTP, with rapid nucleotide exchange. Plays a role in 16S rRNA processing and 30S ribosomal subunit biogenesis and possibly also in cell cycle regulation and energy metabolism.</text>
</comment>
<keyword evidence="4 6" id="KW-0694">RNA-binding</keyword>
<evidence type="ECO:0000256" key="4">
    <source>
        <dbReference type="ARBA" id="ARBA00022884"/>
    </source>
</evidence>
<keyword evidence="6" id="KW-0699">rRNA-binding</keyword>
<evidence type="ECO:0000259" key="9">
    <source>
        <dbReference type="PROSITE" id="PS50823"/>
    </source>
</evidence>
<feature type="binding site" evidence="6">
    <location>
        <begin position="11"/>
        <end position="18"/>
    </location>
    <ligand>
        <name>GTP</name>
        <dbReference type="ChEBI" id="CHEBI:37565"/>
    </ligand>
</feature>
<feature type="region of interest" description="G4" evidence="7">
    <location>
        <begin position="121"/>
        <end position="124"/>
    </location>
</feature>
<dbReference type="InterPro" id="IPR005225">
    <property type="entry name" value="Small_GTP-bd"/>
</dbReference>
<dbReference type="InterPro" id="IPR030388">
    <property type="entry name" value="G_ERA_dom"/>
</dbReference>
<evidence type="ECO:0000256" key="5">
    <source>
        <dbReference type="ARBA" id="ARBA00023134"/>
    </source>
</evidence>
<name>A0A858U2Y7_9MOLU</name>
<evidence type="ECO:0000313" key="12">
    <source>
        <dbReference type="Proteomes" id="UP000501728"/>
    </source>
</evidence>
<dbReference type="GO" id="GO:0005829">
    <property type="term" value="C:cytosol"/>
    <property type="evidence" value="ECO:0007669"/>
    <property type="project" value="TreeGrafter"/>
</dbReference>
<feature type="region of interest" description="G1" evidence="7">
    <location>
        <begin position="11"/>
        <end position="18"/>
    </location>
</feature>
<keyword evidence="6" id="KW-0472">Membrane</keyword>
<dbReference type="NCBIfam" id="TIGR00436">
    <property type="entry name" value="era"/>
    <property type="match status" value="1"/>
</dbReference>
<keyword evidence="6" id="KW-0963">Cytoplasm</keyword>
<accession>A0A858U2Y7</accession>
<feature type="domain" description="Era-type G" evidence="10">
    <location>
        <begin position="3"/>
        <end position="171"/>
    </location>
</feature>
<proteinExistence type="inferred from homology"/>
<dbReference type="RefSeq" id="WP_169580232.1">
    <property type="nucleotide sequence ID" value="NZ_CP051480.1"/>
</dbReference>
<dbReference type="AlphaFoldDB" id="A0A858U2Y7"/>
<keyword evidence="6" id="KW-1003">Cell membrane</keyword>
<dbReference type="GO" id="GO:0005525">
    <property type="term" value="F:GTP binding"/>
    <property type="evidence" value="ECO:0007669"/>
    <property type="project" value="UniProtKB-UniRule"/>
</dbReference>
<sequence length="295" mass="33862">MKKICIVSLVGRPNVGKSTILNTLLDYDLSIVSKVAQTTRDQIRGIYNDEDYQLIFIDTPGIHKAEHLISEKLNSKSYATFNEADLVLFVTPANEEIGKGDKFIIEKINNEHITNKIAVISKIDLENNMETLSQKAMQLKDLGFEKILGVGKTYTNTYRDLINEIKKFAYDSEPFYDEDQLSDVSLRFMAKEIIRESAIKNLYEELPHSIAVEIDEFREPKEENGTYVINATIYVKKESQKMIVIGKGGSLIKKISMISRKKMETLFQNKIYLTIRVKLNENWVDNESKINKLGY</sequence>
<dbReference type="Pfam" id="PF01926">
    <property type="entry name" value="MMR_HSR1"/>
    <property type="match status" value="1"/>
</dbReference>
<dbReference type="Proteomes" id="UP000501728">
    <property type="component" value="Chromosome"/>
</dbReference>
<dbReference type="GO" id="GO:0000028">
    <property type="term" value="P:ribosomal small subunit assembly"/>
    <property type="evidence" value="ECO:0007669"/>
    <property type="project" value="TreeGrafter"/>
</dbReference>
<dbReference type="PROSITE" id="PS50823">
    <property type="entry name" value="KH_TYPE_2"/>
    <property type="match status" value="1"/>
</dbReference>
<dbReference type="InterPro" id="IPR009019">
    <property type="entry name" value="KH_sf_prok-type"/>
</dbReference>
<feature type="binding site" evidence="6">
    <location>
        <begin position="121"/>
        <end position="124"/>
    </location>
    <ligand>
        <name>GTP</name>
        <dbReference type="ChEBI" id="CHEBI:37565"/>
    </ligand>
</feature>
<evidence type="ECO:0000256" key="2">
    <source>
        <dbReference type="ARBA" id="ARBA00020484"/>
    </source>
</evidence>
<evidence type="ECO:0000313" key="11">
    <source>
        <dbReference type="EMBL" id="QJG66409.1"/>
    </source>
</evidence>
<dbReference type="Gene3D" id="3.30.300.20">
    <property type="match status" value="1"/>
</dbReference>
<dbReference type="PANTHER" id="PTHR42698">
    <property type="entry name" value="GTPASE ERA"/>
    <property type="match status" value="1"/>
</dbReference>
<reference evidence="11 12" key="1">
    <citation type="submission" date="2020-04" db="EMBL/GenBank/DDBJ databases">
        <title>Novel Mycoplasma species detected in Phocoena phocoena (harbor porpoise) from the USA.</title>
        <authorList>
            <person name="Volokhov D.V."/>
        </authorList>
    </citation>
    <scope>NUCLEOTIDE SEQUENCE [LARGE SCALE GENOMIC DNA]</scope>
    <source>
        <strain evidence="11 12">C264-NAS</strain>
    </source>
</reference>
<dbReference type="GO" id="GO:0043024">
    <property type="term" value="F:ribosomal small subunit binding"/>
    <property type="evidence" value="ECO:0007669"/>
    <property type="project" value="TreeGrafter"/>
</dbReference>
<feature type="binding site" evidence="6">
    <location>
        <begin position="58"/>
        <end position="62"/>
    </location>
    <ligand>
        <name>GTP</name>
        <dbReference type="ChEBI" id="CHEBI:37565"/>
    </ligand>
</feature>
<dbReference type="Gene3D" id="3.40.50.300">
    <property type="entry name" value="P-loop containing nucleotide triphosphate hydrolases"/>
    <property type="match status" value="1"/>
</dbReference>
<dbReference type="InterPro" id="IPR027417">
    <property type="entry name" value="P-loop_NTPase"/>
</dbReference>
<feature type="domain" description="KH type-2" evidence="9">
    <location>
        <begin position="202"/>
        <end position="281"/>
    </location>
</feature>
<feature type="region of interest" description="G2" evidence="7">
    <location>
        <begin position="37"/>
        <end position="41"/>
    </location>
</feature>